<dbReference type="InterPro" id="IPR001041">
    <property type="entry name" value="2Fe-2S_ferredoxin-type"/>
</dbReference>
<name>A0A1I3MZ69_9BACL</name>
<gene>
    <name evidence="3" type="ORF">SAMN05421852_103264</name>
</gene>
<dbReference type="PROSITE" id="PS00197">
    <property type="entry name" value="2FE2S_FER_1"/>
    <property type="match status" value="1"/>
</dbReference>
<dbReference type="InterPro" id="IPR001709">
    <property type="entry name" value="Flavoprot_Pyr_Nucl_cyt_Rdtase"/>
</dbReference>
<dbReference type="CDD" id="cd00207">
    <property type="entry name" value="fer2"/>
    <property type="match status" value="1"/>
</dbReference>
<dbReference type="InterPro" id="IPR050415">
    <property type="entry name" value="MRET"/>
</dbReference>
<keyword evidence="3" id="KW-0560">Oxidoreductase</keyword>
<accession>A0A1I3MZ69</accession>
<dbReference type="InterPro" id="IPR017938">
    <property type="entry name" value="Riboflavin_synthase-like_b-brl"/>
</dbReference>
<sequence length="336" mass="36682">MTMGVHVVTIEPSGRSFTVEEGETILGAARRAGIWLPFECGWGSCGMCKATLVEGNVKCMLPEAPALSERDQRRRRIILCQSVPESDVVLKGCTLLEEPPENLATADYRAVIAEVEELAPEVARFRLQLDRPADYRPGQYAILNLGDGLRRAYSMANLPGTREVDFIARRYPNGSGSQKLFSLSPGTELTLELPYGTAYLRETSRPLVFIAGGTGIAPILAMTREWASNGGRTGKSLTIFYGARTPEDLVCLEELQQLTGSFPQAQVIPVVNEGGAGWSGEVGFVTDALLGRLAEPWDEYEFYMAGPPVMVQSVLKLLEEEGRGVSITQVHYDSFG</sequence>
<evidence type="ECO:0000313" key="3">
    <source>
        <dbReference type="EMBL" id="SFJ02298.1"/>
    </source>
</evidence>
<evidence type="ECO:0000259" key="1">
    <source>
        <dbReference type="PROSITE" id="PS51085"/>
    </source>
</evidence>
<dbReference type="PANTHER" id="PTHR47354">
    <property type="entry name" value="NADH OXIDOREDUCTASE HCR"/>
    <property type="match status" value="1"/>
</dbReference>
<dbReference type="InterPro" id="IPR008333">
    <property type="entry name" value="Cbr1-like_FAD-bd_dom"/>
</dbReference>
<dbReference type="Proteomes" id="UP000199545">
    <property type="component" value="Unassembled WGS sequence"/>
</dbReference>
<dbReference type="STRING" id="46223.SAMN05421852_103264"/>
<dbReference type="PROSITE" id="PS51085">
    <property type="entry name" value="2FE2S_FER_2"/>
    <property type="match status" value="1"/>
</dbReference>
<dbReference type="PRINTS" id="PR00410">
    <property type="entry name" value="PHEHYDRXLASE"/>
</dbReference>
<proteinExistence type="predicted"/>
<organism evidence="3 4">
    <name type="scientific">Thermoflavimicrobium dichotomicum</name>
    <dbReference type="NCBI Taxonomy" id="46223"/>
    <lineage>
        <taxon>Bacteria</taxon>
        <taxon>Bacillati</taxon>
        <taxon>Bacillota</taxon>
        <taxon>Bacilli</taxon>
        <taxon>Bacillales</taxon>
        <taxon>Thermoactinomycetaceae</taxon>
        <taxon>Thermoflavimicrobium</taxon>
    </lineage>
</organism>
<feature type="domain" description="FAD-binding FR-type" evidence="2">
    <location>
        <begin position="105"/>
        <end position="201"/>
    </location>
</feature>
<dbReference type="InterPro" id="IPR001433">
    <property type="entry name" value="OxRdtase_FAD/NAD-bd"/>
</dbReference>
<dbReference type="InterPro" id="IPR006058">
    <property type="entry name" value="2Fe2S_fd_BS"/>
</dbReference>
<evidence type="ECO:0000313" key="4">
    <source>
        <dbReference type="Proteomes" id="UP000199545"/>
    </source>
</evidence>
<dbReference type="SUPFAM" id="SSF63380">
    <property type="entry name" value="Riboflavin synthase domain-like"/>
    <property type="match status" value="1"/>
</dbReference>
<dbReference type="PANTHER" id="PTHR47354:SF5">
    <property type="entry name" value="PROTEIN RFBI"/>
    <property type="match status" value="1"/>
</dbReference>
<reference evidence="3 4" key="1">
    <citation type="submission" date="2016-10" db="EMBL/GenBank/DDBJ databases">
        <authorList>
            <person name="de Groot N.N."/>
        </authorList>
    </citation>
    <scope>NUCLEOTIDE SEQUENCE [LARGE SCALE GENOMIC DNA]</scope>
    <source>
        <strain evidence="3 4">DSM 44778</strain>
    </source>
</reference>
<dbReference type="InterPro" id="IPR012675">
    <property type="entry name" value="Beta-grasp_dom_sf"/>
</dbReference>
<evidence type="ECO:0000259" key="2">
    <source>
        <dbReference type="PROSITE" id="PS51384"/>
    </source>
</evidence>
<dbReference type="EMBL" id="FORR01000003">
    <property type="protein sequence ID" value="SFJ02298.1"/>
    <property type="molecule type" value="Genomic_DNA"/>
</dbReference>
<keyword evidence="3" id="KW-0503">Monooxygenase</keyword>
<dbReference type="AlphaFoldDB" id="A0A1I3MZ69"/>
<dbReference type="PRINTS" id="PR00371">
    <property type="entry name" value="FPNCR"/>
</dbReference>
<dbReference type="GO" id="GO:0051537">
    <property type="term" value="F:2 iron, 2 sulfur cluster binding"/>
    <property type="evidence" value="ECO:0007669"/>
    <property type="project" value="InterPro"/>
</dbReference>
<dbReference type="Gene3D" id="3.40.50.80">
    <property type="entry name" value="Nucleotide-binding domain of ferredoxin-NADP reductase (FNR) module"/>
    <property type="match status" value="1"/>
</dbReference>
<dbReference type="Pfam" id="PF00111">
    <property type="entry name" value="Fer2"/>
    <property type="match status" value="1"/>
</dbReference>
<dbReference type="InterPro" id="IPR039261">
    <property type="entry name" value="FNR_nucleotide-bd"/>
</dbReference>
<dbReference type="SUPFAM" id="SSF52343">
    <property type="entry name" value="Ferredoxin reductase-like, C-terminal NADP-linked domain"/>
    <property type="match status" value="1"/>
</dbReference>
<dbReference type="Gene3D" id="2.40.30.10">
    <property type="entry name" value="Translation factors"/>
    <property type="match status" value="1"/>
</dbReference>
<feature type="domain" description="2Fe-2S ferredoxin-type" evidence="1">
    <location>
        <begin position="6"/>
        <end position="101"/>
    </location>
</feature>
<protein>
    <submittedName>
        <fullName evidence="3">Toluene monooxygenase electron transfer component</fullName>
    </submittedName>
</protein>
<dbReference type="SUPFAM" id="SSF54292">
    <property type="entry name" value="2Fe-2S ferredoxin-like"/>
    <property type="match status" value="1"/>
</dbReference>
<dbReference type="Pfam" id="PF00175">
    <property type="entry name" value="NAD_binding_1"/>
    <property type="match status" value="1"/>
</dbReference>
<dbReference type="Pfam" id="PF00970">
    <property type="entry name" value="FAD_binding_6"/>
    <property type="match status" value="1"/>
</dbReference>
<dbReference type="InterPro" id="IPR017927">
    <property type="entry name" value="FAD-bd_FR_type"/>
</dbReference>
<dbReference type="InterPro" id="IPR036010">
    <property type="entry name" value="2Fe-2S_ferredoxin-like_sf"/>
</dbReference>
<dbReference type="Gene3D" id="3.10.20.30">
    <property type="match status" value="1"/>
</dbReference>
<keyword evidence="4" id="KW-1185">Reference proteome</keyword>
<dbReference type="GO" id="GO:0004497">
    <property type="term" value="F:monooxygenase activity"/>
    <property type="evidence" value="ECO:0007669"/>
    <property type="project" value="UniProtKB-KW"/>
</dbReference>
<dbReference type="PROSITE" id="PS51384">
    <property type="entry name" value="FAD_FR"/>
    <property type="match status" value="1"/>
</dbReference>